<dbReference type="PROSITE" id="PS01124">
    <property type="entry name" value="HTH_ARAC_FAMILY_2"/>
    <property type="match status" value="1"/>
</dbReference>
<gene>
    <name evidence="5" type="ORF">D3H65_03885</name>
</gene>
<dbReference type="InterPro" id="IPR020449">
    <property type="entry name" value="Tscrpt_reg_AraC-type_HTH"/>
</dbReference>
<proteinExistence type="predicted"/>
<dbReference type="AlphaFoldDB" id="A0A3B7MNH0"/>
<dbReference type="InterPro" id="IPR014710">
    <property type="entry name" value="RmlC-like_jellyroll"/>
</dbReference>
<dbReference type="Gene3D" id="1.10.10.60">
    <property type="entry name" value="Homeodomain-like"/>
    <property type="match status" value="1"/>
</dbReference>
<dbReference type="EMBL" id="CP032157">
    <property type="protein sequence ID" value="AXY73165.1"/>
    <property type="molecule type" value="Genomic_DNA"/>
</dbReference>
<evidence type="ECO:0000313" key="6">
    <source>
        <dbReference type="Proteomes" id="UP000263900"/>
    </source>
</evidence>
<dbReference type="Pfam" id="PF02311">
    <property type="entry name" value="AraC_binding"/>
    <property type="match status" value="1"/>
</dbReference>
<keyword evidence="6" id="KW-1185">Reference proteome</keyword>
<keyword evidence="1" id="KW-0805">Transcription regulation</keyword>
<dbReference type="Gene3D" id="2.60.120.10">
    <property type="entry name" value="Jelly Rolls"/>
    <property type="match status" value="1"/>
</dbReference>
<dbReference type="SMART" id="SM00342">
    <property type="entry name" value="HTH_ARAC"/>
    <property type="match status" value="1"/>
</dbReference>
<dbReference type="Pfam" id="PF12833">
    <property type="entry name" value="HTH_18"/>
    <property type="match status" value="1"/>
</dbReference>
<dbReference type="InterPro" id="IPR018060">
    <property type="entry name" value="HTH_AraC"/>
</dbReference>
<dbReference type="GO" id="GO:0003700">
    <property type="term" value="F:DNA-binding transcription factor activity"/>
    <property type="evidence" value="ECO:0007669"/>
    <property type="project" value="InterPro"/>
</dbReference>
<organism evidence="5 6">
    <name type="scientific">Paraflavitalea soli</name>
    <dbReference type="NCBI Taxonomy" id="2315862"/>
    <lineage>
        <taxon>Bacteria</taxon>
        <taxon>Pseudomonadati</taxon>
        <taxon>Bacteroidota</taxon>
        <taxon>Chitinophagia</taxon>
        <taxon>Chitinophagales</taxon>
        <taxon>Chitinophagaceae</taxon>
        <taxon>Paraflavitalea</taxon>
    </lineage>
</organism>
<dbReference type="KEGG" id="pseg:D3H65_03885"/>
<keyword evidence="2" id="KW-0238">DNA-binding</keyword>
<dbReference type="RefSeq" id="WP_119049003.1">
    <property type="nucleotide sequence ID" value="NZ_CP032157.1"/>
</dbReference>
<name>A0A3B7MNH0_9BACT</name>
<evidence type="ECO:0000256" key="2">
    <source>
        <dbReference type="ARBA" id="ARBA00023125"/>
    </source>
</evidence>
<reference evidence="5 6" key="1">
    <citation type="submission" date="2018-09" db="EMBL/GenBank/DDBJ databases">
        <title>Genome sequencing of strain 6GH32-13.</title>
        <authorList>
            <person name="Weon H.-Y."/>
            <person name="Heo J."/>
            <person name="Kwon S.-W."/>
        </authorList>
    </citation>
    <scope>NUCLEOTIDE SEQUENCE [LARGE SCALE GENOMIC DNA]</scope>
    <source>
        <strain evidence="5 6">5GH32-13</strain>
    </source>
</reference>
<evidence type="ECO:0000256" key="1">
    <source>
        <dbReference type="ARBA" id="ARBA00023015"/>
    </source>
</evidence>
<dbReference type="GO" id="GO:0043565">
    <property type="term" value="F:sequence-specific DNA binding"/>
    <property type="evidence" value="ECO:0007669"/>
    <property type="project" value="InterPro"/>
</dbReference>
<evidence type="ECO:0000259" key="4">
    <source>
        <dbReference type="PROSITE" id="PS01124"/>
    </source>
</evidence>
<evidence type="ECO:0000256" key="3">
    <source>
        <dbReference type="ARBA" id="ARBA00023163"/>
    </source>
</evidence>
<protein>
    <submittedName>
        <fullName evidence="5">Helix-turn-helix domain-containing protein</fullName>
    </submittedName>
</protein>
<dbReference type="SUPFAM" id="SSF46689">
    <property type="entry name" value="Homeodomain-like"/>
    <property type="match status" value="1"/>
</dbReference>
<dbReference type="PANTHER" id="PTHR43280">
    <property type="entry name" value="ARAC-FAMILY TRANSCRIPTIONAL REGULATOR"/>
    <property type="match status" value="1"/>
</dbReference>
<dbReference type="InterPro" id="IPR003313">
    <property type="entry name" value="AraC-bd"/>
</dbReference>
<accession>A0A3B7MNH0</accession>
<dbReference type="PRINTS" id="PR00032">
    <property type="entry name" value="HTHARAC"/>
</dbReference>
<feature type="domain" description="HTH araC/xylS-type" evidence="4">
    <location>
        <begin position="193"/>
        <end position="291"/>
    </location>
</feature>
<dbReference type="Proteomes" id="UP000263900">
    <property type="component" value="Chromosome"/>
</dbReference>
<keyword evidence="3" id="KW-0804">Transcription</keyword>
<dbReference type="SUPFAM" id="SSF51215">
    <property type="entry name" value="Regulatory protein AraC"/>
    <property type="match status" value="1"/>
</dbReference>
<evidence type="ECO:0000313" key="5">
    <source>
        <dbReference type="EMBL" id="AXY73165.1"/>
    </source>
</evidence>
<dbReference type="InterPro" id="IPR037923">
    <property type="entry name" value="HTH-like"/>
</dbReference>
<dbReference type="InterPro" id="IPR009057">
    <property type="entry name" value="Homeodomain-like_sf"/>
</dbReference>
<dbReference type="PANTHER" id="PTHR43280:SF32">
    <property type="entry name" value="TRANSCRIPTIONAL REGULATORY PROTEIN"/>
    <property type="match status" value="1"/>
</dbReference>
<sequence length="297" mass="35042">MAKENIPVYDICSISREPGANDDFLADRLSSYLHKYYDHLHFPHRHSFYHLLLFTRGKGTHSIDFTTFDVKPYQIYFMIPGQVHSWHFDNNMAGFIINFSENFFKSFLQNPHYMDRFPFFSGISEEGVYQLPVDLHKQTAQLLESILTYSGHDWKSHTDMVRVLLLQLFLLIDHSLAANSNKAIPQQKLILLRGFRRLIDTHYRSIRLPKEYADLLYVTPNHLNALCQDLLGKTAGELIRERVLLEAKRLLTNARMTVTEIAYDLNFQDNSYFNRFFKKYSGMTPDEFRKQFHTENK</sequence>
<dbReference type="OrthoDB" id="2585681at2"/>